<gene>
    <name evidence="1" type="ORF">AVEN_12744_1</name>
</gene>
<accession>A0A4Y2ABA8</accession>
<comment type="caution">
    <text evidence="1">The sequence shown here is derived from an EMBL/GenBank/DDBJ whole genome shotgun (WGS) entry which is preliminary data.</text>
</comment>
<dbReference type="Proteomes" id="UP000499080">
    <property type="component" value="Unassembled WGS sequence"/>
</dbReference>
<dbReference type="EMBL" id="BGPR01000011">
    <property type="protein sequence ID" value="GBL77102.1"/>
    <property type="molecule type" value="Genomic_DNA"/>
</dbReference>
<dbReference type="Gene3D" id="3.30.420.10">
    <property type="entry name" value="Ribonuclease H-like superfamily/Ribonuclease H"/>
    <property type="match status" value="1"/>
</dbReference>
<dbReference type="OrthoDB" id="8052063at2759"/>
<dbReference type="GO" id="GO:0003676">
    <property type="term" value="F:nucleic acid binding"/>
    <property type="evidence" value="ECO:0007669"/>
    <property type="project" value="InterPro"/>
</dbReference>
<protein>
    <submittedName>
        <fullName evidence="1">Uncharacterized protein</fullName>
    </submittedName>
</protein>
<dbReference type="InterPro" id="IPR036397">
    <property type="entry name" value="RNaseH_sf"/>
</dbReference>
<keyword evidence="2" id="KW-1185">Reference proteome</keyword>
<evidence type="ECO:0000313" key="1">
    <source>
        <dbReference type="EMBL" id="GBL77102.1"/>
    </source>
</evidence>
<name>A0A4Y2ABA8_ARAVE</name>
<proteinExistence type="predicted"/>
<sequence>MFLAAIQGVSKGRGQKERPIKTYVKDPKSYTKICEQTPSGTLLERVVMSPICIAISHATGNSECCSCVCASPFSFSARQRSRTFQQTSSLFVGCWIGHGGPIACPSRSPDLFPIDFFLWGFLRTRVRNTCFLVGIFSRKNR</sequence>
<organism evidence="1 2">
    <name type="scientific">Araneus ventricosus</name>
    <name type="common">Orbweaver spider</name>
    <name type="synonym">Epeira ventricosa</name>
    <dbReference type="NCBI Taxonomy" id="182803"/>
    <lineage>
        <taxon>Eukaryota</taxon>
        <taxon>Metazoa</taxon>
        <taxon>Ecdysozoa</taxon>
        <taxon>Arthropoda</taxon>
        <taxon>Chelicerata</taxon>
        <taxon>Arachnida</taxon>
        <taxon>Araneae</taxon>
        <taxon>Araneomorphae</taxon>
        <taxon>Entelegynae</taxon>
        <taxon>Araneoidea</taxon>
        <taxon>Araneidae</taxon>
        <taxon>Araneus</taxon>
    </lineage>
</organism>
<dbReference type="AlphaFoldDB" id="A0A4Y2ABA8"/>
<evidence type="ECO:0000313" key="2">
    <source>
        <dbReference type="Proteomes" id="UP000499080"/>
    </source>
</evidence>
<reference evidence="1 2" key="1">
    <citation type="journal article" date="2019" name="Sci. Rep.">
        <title>Orb-weaving spider Araneus ventricosus genome elucidates the spidroin gene catalogue.</title>
        <authorList>
            <person name="Kono N."/>
            <person name="Nakamura H."/>
            <person name="Ohtoshi R."/>
            <person name="Moran D.A.P."/>
            <person name="Shinohara A."/>
            <person name="Yoshida Y."/>
            <person name="Fujiwara M."/>
            <person name="Mori M."/>
            <person name="Tomita M."/>
            <person name="Arakawa K."/>
        </authorList>
    </citation>
    <scope>NUCLEOTIDE SEQUENCE [LARGE SCALE GENOMIC DNA]</scope>
</reference>